<keyword evidence="3" id="KW-1185">Reference proteome</keyword>
<evidence type="ECO:0000259" key="1">
    <source>
        <dbReference type="Pfam" id="PF12867"/>
    </source>
</evidence>
<name>A0A8J2XQI3_9BACT</name>
<dbReference type="Pfam" id="PF12867">
    <property type="entry name" value="DinB_2"/>
    <property type="match status" value="1"/>
</dbReference>
<accession>A0A8J2XQI3</accession>
<proteinExistence type="predicted"/>
<organism evidence="2 3">
    <name type="scientific">Puia dinghuensis</name>
    <dbReference type="NCBI Taxonomy" id="1792502"/>
    <lineage>
        <taxon>Bacteria</taxon>
        <taxon>Pseudomonadati</taxon>
        <taxon>Bacteroidota</taxon>
        <taxon>Chitinophagia</taxon>
        <taxon>Chitinophagales</taxon>
        <taxon>Chitinophagaceae</taxon>
        <taxon>Puia</taxon>
    </lineage>
</organism>
<dbReference type="SUPFAM" id="SSF109854">
    <property type="entry name" value="DinB/YfiT-like putative metalloenzymes"/>
    <property type="match status" value="1"/>
</dbReference>
<reference evidence="2" key="2">
    <citation type="submission" date="2020-09" db="EMBL/GenBank/DDBJ databases">
        <authorList>
            <person name="Sun Q."/>
            <person name="Zhou Y."/>
        </authorList>
    </citation>
    <scope>NUCLEOTIDE SEQUENCE</scope>
    <source>
        <strain evidence="2">CGMCC 1.15448</strain>
    </source>
</reference>
<evidence type="ECO:0000313" key="3">
    <source>
        <dbReference type="Proteomes" id="UP000607559"/>
    </source>
</evidence>
<sequence length="151" mass="17749">MQPTIEHLEKIIRIYSRRLEALTDEIYDWRSAPEKWSKKEILGHLVDSAQNNIRRFIVAQYEDTPTILYAQDEWVARSGYRHYPVRSLVMLWTLLNNHIVKILANMTPEAAQRKCAMGGHPQPLEWVAADYCNHLLHHLHQILDLEPIAYP</sequence>
<comment type="caution">
    <text evidence="2">The sequence shown here is derived from an EMBL/GenBank/DDBJ whole genome shotgun (WGS) entry which is preliminary data.</text>
</comment>
<dbReference type="AlphaFoldDB" id="A0A8J2XQI3"/>
<gene>
    <name evidence="2" type="ORF">GCM10011511_02410</name>
</gene>
<feature type="domain" description="DinB-like" evidence="1">
    <location>
        <begin position="8"/>
        <end position="142"/>
    </location>
</feature>
<evidence type="ECO:0000313" key="2">
    <source>
        <dbReference type="EMBL" id="GGA82916.1"/>
    </source>
</evidence>
<dbReference type="EMBL" id="BMJC01000001">
    <property type="protein sequence ID" value="GGA82916.1"/>
    <property type="molecule type" value="Genomic_DNA"/>
</dbReference>
<protein>
    <recommendedName>
        <fullName evidence="1">DinB-like domain-containing protein</fullName>
    </recommendedName>
</protein>
<dbReference type="InterPro" id="IPR034660">
    <property type="entry name" value="DinB/YfiT-like"/>
</dbReference>
<dbReference type="Proteomes" id="UP000607559">
    <property type="component" value="Unassembled WGS sequence"/>
</dbReference>
<dbReference type="InterPro" id="IPR024775">
    <property type="entry name" value="DinB-like"/>
</dbReference>
<dbReference type="Gene3D" id="1.20.120.450">
    <property type="entry name" value="dinb family like domain"/>
    <property type="match status" value="1"/>
</dbReference>
<dbReference type="RefSeq" id="WP_188927696.1">
    <property type="nucleotide sequence ID" value="NZ_BMJC01000001.1"/>
</dbReference>
<reference evidence="2" key="1">
    <citation type="journal article" date="2014" name="Int. J. Syst. Evol. Microbiol.">
        <title>Complete genome sequence of Corynebacterium casei LMG S-19264T (=DSM 44701T), isolated from a smear-ripened cheese.</title>
        <authorList>
            <consortium name="US DOE Joint Genome Institute (JGI-PGF)"/>
            <person name="Walter F."/>
            <person name="Albersmeier A."/>
            <person name="Kalinowski J."/>
            <person name="Ruckert C."/>
        </authorList>
    </citation>
    <scope>NUCLEOTIDE SEQUENCE</scope>
    <source>
        <strain evidence="2">CGMCC 1.15448</strain>
    </source>
</reference>